<dbReference type="EMBL" id="JAJNBZ010000001">
    <property type="protein sequence ID" value="MCE5167718.1"/>
    <property type="molecule type" value="Genomic_DNA"/>
</dbReference>
<feature type="domain" description="DUF58" evidence="2">
    <location>
        <begin position="213"/>
        <end position="278"/>
    </location>
</feature>
<protein>
    <submittedName>
        <fullName evidence="3">DUF58 domain-containing protein</fullName>
    </submittedName>
</protein>
<dbReference type="Pfam" id="PF01882">
    <property type="entry name" value="DUF58"/>
    <property type="match status" value="1"/>
</dbReference>
<evidence type="ECO:0000259" key="2">
    <source>
        <dbReference type="Pfam" id="PF01882"/>
    </source>
</evidence>
<name>A0ABS8Y7U9_9BACL</name>
<dbReference type="InterPro" id="IPR002881">
    <property type="entry name" value="DUF58"/>
</dbReference>
<evidence type="ECO:0000313" key="4">
    <source>
        <dbReference type="Proteomes" id="UP001199916"/>
    </source>
</evidence>
<keyword evidence="4" id="KW-1185">Reference proteome</keyword>
<dbReference type="PANTHER" id="PTHR34351">
    <property type="entry name" value="SLR1927 PROTEIN-RELATED"/>
    <property type="match status" value="1"/>
</dbReference>
<gene>
    <name evidence="3" type="ORF">LQV63_00095</name>
</gene>
<dbReference type="Proteomes" id="UP001199916">
    <property type="component" value="Unassembled WGS sequence"/>
</dbReference>
<sequence length="417" mass="47276">MNNMELVPRQGRSRKRSIVIAVGIYVSCLFYFLFQGGKTSFMLLSMATLLAVYWLSGLAGGIRRVSGERMLGAGMSKFVPARSRLNVSVRITVPGWFPLPYVIVREELLRFGERYYEEETVVTLDAKRTAVLSYRTPFLQRGWYRYEATSCCSRDLFGVFEHHGKFEAPAAFYVMPTTVSIPKWNQAERQDGQGHLEQNRHMRRRESTQLNGVREYVHGDRLSRIHWNATAKTGVLKSKQFDHESFSPILIVLDVRAALYEEANAFETAISAAASLADYARTHERPTYIAAIGNGLKWWDADTVRTQSLSFKQWLSAVHRERTEQEDGRIYKQLMEHSLRLNGAAVAWISGGLTGEDISAVSSFFKAGGYGTYLHIQGSDYAPADNARIRMLGKHRFQYIPLGQLQQLPQLLGGEAR</sequence>
<dbReference type="RefSeq" id="WP_233695274.1">
    <property type="nucleotide sequence ID" value="NZ_JAJNBZ010000001.1"/>
</dbReference>
<organism evidence="3 4">
    <name type="scientific">Paenibacillus profundus</name>
    <dbReference type="NCBI Taxonomy" id="1173085"/>
    <lineage>
        <taxon>Bacteria</taxon>
        <taxon>Bacillati</taxon>
        <taxon>Bacillota</taxon>
        <taxon>Bacilli</taxon>
        <taxon>Bacillales</taxon>
        <taxon>Paenibacillaceae</taxon>
        <taxon>Paenibacillus</taxon>
    </lineage>
</organism>
<keyword evidence="1" id="KW-0812">Transmembrane</keyword>
<accession>A0ABS8Y7U9</accession>
<keyword evidence="1" id="KW-0472">Membrane</keyword>
<reference evidence="3 4" key="1">
    <citation type="submission" date="2021-11" db="EMBL/GenBank/DDBJ databases">
        <title>Draft genome sequence of Paenibacillus profundus YoMME, a new Gram-positive bacteria with exoelectrogenic properties.</title>
        <authorList>
            <person name="Hubenova Y."/>
            <person name="Hubenova E."/>
            <person name="Manasiev Y."/>
            <person name="Peykov S."/>
            <person name="Mitov M."/>
        </authorList>
    </citation>
    <scope>NUCLEOTIDE SEQUENCE [LARGE SCALE GENOMIC DNA]</scope>
    <source>
        <strain evidence="3 4">YoMME</strain>
    </source>
</reference>
<comment type="caution">
    <text evidence="3">The sequence shown here is derived from an EMBL/GenBank/DDBJ whole genome shotgun (WGS) entry which is preliminary data.</text>
</comment>
<dbReference type="PANTHER" id="PTHR34351:SF1">
    <property type="entry name" value="SLR1927 PROTEIN"/>
    <property type="match status" value="1"/>
</dbReference>
<keyword evidence="1" id="KW-1133">Transmembrane helix</keyword>
<evidence type="ECO:0000313" key="3">
    <source>
        <dbReference type="EMBL" id="MCE5167718.1"/>
    </source>
</evidence>
<feature type="transmembrane region" description="Helical" evidence="1">
    <location>
        <begin position="18"/>
        <end position="34"/>
    </location>
</feature>
<feature type="transmembrane region" description="Helical" evidence="1">
    <location>
        <begin position="40"/>
        <end position="62"/>
    </location>
</feature>
<proteinExistence type="predicted"/>
<evidence type="ECO:0000256" key="1">
    <source>
        <dbReference type="SAM" id="Phobius"/>
    </source>
</evidence>